<feature type="compositionally biased region" description="Basic and acidic residues" evidence="1">
    <location>
        <begin position="56"/>
        <end position="66"/>
    </location>
</feature>
<dbReference type="InterPro" id="IPR055561">
    <property type="entry name" value="DUF7137"/>
</dbReference>
<dbReference type="OrthoDB" id="2435509at2759"/>
<comment type="caution">
    <text evidence="5">The sequence shown here is derived from an EMBL/GenBank/DDBJ whole genome shotgun (WGS) entry which is preliminary data.</text>
</comment>
<feature type="signal peptide" evidence="3">
    <location>
        <begin position="1"/>
        <end position="23"/>
    </location>
</feature>
<protein>
    <recommendedName>
        <fullName evidence="4">DUF7137 domain-containing protein</fullName>
    </recommendedName>
</protein>
<keyword evidence="3" id="KW-0732">Signal</keyword>
<dbReference type="EMBL" id="JAPQKO010000006">
    <property type="protein sequence ID" value="KAJ5156753.1"/>
    <property type="molecule type" value="Genomic_DNA"/>
</dbReference>
<keyword evidence="2" id="KW-1133">Transmembrane helix</keyword>
<name>A0A9W9HU71_9EURO</name>
<feature type="region of interest" description="Disordered" evidence="1">
    <location>
        <begin position="36"/>
        <end position="92"/>
    </location>
</feature>
<dbReference type="PANTHER" id="PTHR42028:SF1">
    <property type="entry name" value="YALI0E30657P"/>
    <property type="match status" value="1"/>
</dbReference>
<feature type="compositionally biased region" description="Low complexity" evidence="1">
    <location>
        <begin position="40"/>
        <end position="55"/>
    </location>
</feature>
<feature type="compositionally biased region" description="Low complexity" evidence="1">
    <location>
        <begin position="67"/>
        <end position="78"/>
    </location>
</feature>
<evidence type="ECO:0000313" key="6">
    <source>
        <dbReference type="Proteomes" id="UP001146351"/>
    </source>
</evidence>
<accession>A0A9W9HU71</accession>
<feature type="transmembrane region" description="Helical" evidence="2">
    <location>
        <begin position="244"/>
        <end position="267"/>
    </location>
</feature>
<dbReference type="AlphaFoldDB" id="A0A9W9HU71"/>
<proteinExistence type="predicted"/>
<feature type="domain" description="DUF7137" evidence="4">
    <location>
        <begin position="99"/>
        <end position="229"/>
    </location>
</feature>
<evidence type="ECO:0000256" key="1">
    <source>
        <dbReference type="SAM" id="MobiDB-lite"/>
    </source>
</evidence>
<evidence type="ECO:0000256" key="3">
    <source>
        <dbReference type="SAM" id="SignalP"/>
    </source>
</evidence>
<keyword evidence="2" id="KW-0472">Membrane</keyword>
<evidence type="ECO:0000313" key="5">
    <source>
        <dbReference type="EMBL" id="KAJ5156753.1"/>
    </source>
</evidence>
<evidence type="ECO:0000256" key="2">
    <source>
        <dbReference type="SAM" id="Phobius"/>
    </source>
</evidence>
<sequence>MRSSILSLVCLVFLLGMVTSASAWLPFAEEGALEKRAETTADATSSEDASATASHESTETADKTASDKTATGTSTDSKTNTKSDSKTTATSSVSINPAAGAGGVSIITPATTATTYYKIGHNVTFAWNYTSLTISPSAVDVVASCSANSATYTLTSNMTVKETGSVVWDTNATQTIPFLTATYTLFVVDSDKSLGDTAEAGHLGSQIGFNFGMYWPQKATPLNKFLCATCNGAISEAQRQGLKFAFGMAAITIATFTWFSGSFGLFAI</sequence>
<evidence type="ECO:0000259" key="4">
    <source>
        <dbReference type="Pfam" id="PF23585"/>
    </source>
</evidence>
<dbReference type="PANTHER" id="PTHR42028">
    <property type="entry name" value="CHROMOSOME 1, WHOLE GENOME SHOTGUN SEQUENCE"/>
    <property type="match status" value="1"/>
</dbReference>
<reference evidence="5" key="2">
    <citation type="journal article" date="2023" name="IMA Fungus">
        <title>Comparative genomic study of the Penicillium genus elucidates a diverse pangenome and 15 lateral gene transfer events.</title>
        <authorList>
            <person name="Petersen C."/>
            <person name="Sorensen T."/>
            <person name="Nielsen M.R."/>
            <person name="Sondergaard T.E."/>
            <person name="Sorensen J.L."/>
            <person name="Fitzpatrick D.A."/>
            <person name="Frisvad J.C."/>
            <person name="Nielsen K.L."/>
        </authorList>
    </citation>
    <scope>NUCLEOTIDE SEQUENCE</scope>
    <source>
        <strain evidence="5">IBT 21917</strain>
    </source>
</reference>
<organism evidence="5 6">
    <name type="scientific">Penicillium capsulatum</name>
    <dbReference type="NCBI Taxonomy" id="69766"/>
    <lineage>
        <taxon>Eukaryota</taxon>
        <taxon>Fungi</taxon>
        <taxon>Dikarya</taxon>
        <taxon>Ascomycota</taxon>
        <taxon>Pezizomycotina</taxon>
        <taxon>Eurotiomycetes</taxon>
        <taxon>Eurotiomycetidae</taxon>
        <taxon>Eurotiales</taxon>
        <taxon>Aspergillaceae</taxon>
        <taxon>Penicillium</taxon>
    </lineage>
</organism>
<dbReference type="Pfam" id="PF23585">
    <property type="entry name" value="DUF7137"/>
    <property type="match status" value="1"/>
</dbReference>
<reference evidence="5" key="1">
    <citation type="submission" date="2022-11" db="EMBL/GenBank/DDBJ databases">
        <authorList>
            <person name="Petersen C."/>
        </authorList>
    </citation>
    <scope>NUCLEOTIDE SEQUENCE</scope>
    <source>
        <strain evidence="5">IBT 21917</strain>
    </source>
</reference>
<gene>
    <name evidence="5" type="ORF">N7492_009556</name>
</gene>
<keyword evidence="2" id="KW-0812">Transmembrane</keyword>
<feature type="chain" id="PRO_5040816766" description="DUF7137 domain-containing protein" evidence="3">
    <location>
        <begin position="24"/>
        <end position="268"/>
    </location>
</feature>
<keyword evidence="6" id="KW-1185">Reference proteome</keyword>
<dbReference type="Proteomes" id="UP001146351">
    <property type="component" value="Unassembled WGS sequence"/>
</dbReference>